<keyword evidence="2" id="KW-0732">Signal</keyword>
<sequence>MMRAFRVTVALLMLTHHVLVGATQDDIHDVVDLDPKEILRRHPRIGEIMNRVQSHVVPVPLIIREYPDLWKELQDDEEVWSWFKKNMPHFTKERARVDKDVIQKVAPTKSKHQLDDLGSIIDRLLLSDEELTPEAAYVSLYVDFQNSKWAHKNYKRAKGMSGDVQSHEQRAWESHEIDRDYLGFFERNNIPKGARVLDIGTEMGLQAVAIAKLGYDVTGTDVGLAELLVASEYAKKEGVNVHFLQDDILVGESSFLTNHSYDVVIDRAVFHSMAPYLEEEPLIKESISQLFSERIKSLLKPNGVFIFKGMSADEESFRPDTASEEAQKEMSELNVIAVFRALQHVIQNMLKSPKKGLWANKKEISQGFGVDMDHWGNIIEFLDGIAKDELKIPNGIFVDLSKNPMPYHFRADEIPHYFKDIMGFDIIEMGKSHLYNDRNSIEMMPKAEFAVLKLHPEDVGAGVCLQNGEGQCSADPPADQHDVHKQVAALEAKIKSERKAASSQDDILKALENMSQKLEKSKKKKTGKGKEAKSWYESLLGW</sequence>
<evidence type="ECO:0000259" key="3">
    <source>
        <dbReference type="Pfam" id="PF13847"/>
    </source>
</evidence>
<name>A0A9W7GK41_9STRA</name>
<feature type="signal peptide" evidence="2">
    <location>
        <begin position="1"/>
        <end position="22"/>
    </location>
</feature>
<accession>A0A9W7GK41</accession>
<evidence type="ECO:0000256" key="2">
    <source>
        <dbReference type="SAM" id="SignalP"/>
    </source>
</evidence>
<dbReference type="CDD" id="cd02440">
    <property type="entry name" value="AdoMet_MTases"/>
    <property type="match status" value="1"/>
</dbReference>
<dbReference type="EMBL" id="BRYA01000334">
    <property type="protein sequence ID" value="GMI47189.1"/>
    <property type="molecule type" value="Genomic_DNA"/>
</dbReference>
<evidence type="ECO:0000313" key="4">
    <source>
        <dbReference type="EMBL" id="GMI47189.1"/>
    </source>
</evidence>
<organism evidence="4 5">
    <name type="scientific">Triparma columacea</name>
    <dbReference type="NCBI Taxonomy" id="722753"/>
    <lineage>
        <taxon>Eukaryota</taxon>
        <taxon>Sar</taxon>
        <taxon>Stramenopiles</taxon>
        <taxon>Ochrophyta</taxon>
        <taxon>Bolidophyceae</taxon>
        <taxon>Parmales</taxon>
        <taxon>Triparmaceae</taxon>
        <taxon>Triparma</taxon>
    </lineage>
</organism>
<dbReference type="SUPFAM" id="SSF53335">
    <property type="entry name" value="S-adenosyl-L-methionine-dependent methyltransferases"/>
    <property type="match status" value="1"/>
</dbReference>
<feature type="domain" description="Methyltransferase" evidence="3">
    <location>
        <begin position="192"/>
        <end position="346"/>
    </location>
</feature>
<dbReference type="Proteomes" id="UP001165065">
    <property type="component" value="Unassembled WGS sequence"/>
</dbReference>
<dbReference type="OrthoDB" id="540004at2759"/>
<dbReference type="PANTHER" id="PTHR12843">
    <property type="entry name" value="PROTEIN-LYSINE N-METHYLTRANSFERASE METTL10"/>
    <property type="match status" value="1"/>
</dbReference>
<keyword evidence="5" id="KW-1185">Reference proteome</keyword>
<evidence type="ECO:0000313" key="5">
    <source>
        <dbReference type="Proteomes" id="UP001165065"/>
    </source>
</evidence>
<protein>
    <recommendedName>
        <fullName evidence="3">Methyltransferase domain-containing protein</fullName>
    </recommendedName>
</protein>
<evidence type="ECO:0000256" key="1">
    <source>
        <dbReference type="SAM" id="MobiDB-lite"/>
    </source>
</evidence>
<dbReference type="InterPro" id="IPR029063">
    <property type="entry name" value="SAM-dependent_MTases_sf"/>
</dbReference>
<dbReference type="InterPro" id="IPR025714">
    <property type="entry name" value="Methyltranfer_dom"/>
</dbReference>
<proteinExistence type="predicted"/>
<feature type="region of interest" description="Disordered" evidence="1">
    <location>
        <begin position="518"/>
        <end position="542"/>
    </location>
</feature>
<dbReference type="Gene3D" id="3.40.50.150">
    <property type="entry name" value="Vaccinia Virus protein VP39"/>
    <property type="match status" value="1"/>
</dbReference>
<dbReference type="PANTHER" id="PTHR12843:SF5">
    <property type="entry name" value="EEF1A LYSINE METHYLTRANSFERASE 2"/>
    <property type="match status" value="1"/>
</dbReference>
<comment type="caution">
    <text evidence="4">The sequence shown here is derived from an EMBL/GenBank/DDBJ whole genome shotgun (WGS) entry which is preliminary data.</text>
</comment>
<dbReference type="AlphaFoldDB" id="A0A9W7GK41"/>
<reference evidence="5" key="1">
    <citation type="journal article" date="2023" name="Commun. Biol.">
        <title>Genome analysis of Parmales, the sister group of diatoms, reveals the evolutionary specialization of diatoms from phago-mixotrophs to photoautotrophs.</title>
        <authorList>
            <person name="Ban H."/>
            <person name="Sato S."/>
            <person name="Yoshikawa S."/>
            <person name="Yamada K."/>
            <person name="Nakamura Y."/>
            <person name="Ichinomiya M."/>
            <person name="Sato N."/>
            <person name="Blanc-Mathieu R."/>
            <person name="Endo H."/>
            <person name="Kuwata A."/>
            <person name="Ogata H."/>
        </authorList>
    </citation>
    <scope>NUCLEOTIDE SEQUENCE [LARGE SCALE GENOMIC DNA]</scope>
</reference>
<feature type="chain" id="PRO_5040911439" description="Methyltransferase domain-containing protein" evidence="2">
    <location>
        <begin position="23"/>
        <end position="542"/>
    </location>
</feature>
<dbReference type="Pfam" id="PF13847">
    <property type="entry name" value="Methyltransf_31"/>
    <property type="match status" value="1"/>
</dbReference>
<gene>
    <name evidence="4" type="ORF">TrCOL_g5646</name>
</gene>